<dbReference type="AlphaFoldDB" id="A0A7X5LP73"/>
<dbReference type="PROSITE" id="PS00775">
    <property type="entry name" value="GLYCOSYL_HYDROL_F3"/>
    <property type="match status" value="1"/>
</dbReference>
<comment type="similarity">
    <text evidence="2">Belongs to the glycosyl hydrolase 3 family.</text>
</comment>
<proteinExistence type="inferred from homology"/>
<dbReference type="GO" id="GO:0004563">
    <property type="term" value="F:beta-N-acetylhexosaminidase activity"/>
    <property type="evidence" value="ECO:0007669"/>
    <property type="project" value="UniProtKB-EC"/>
</dbReference>
<dbReference type="InterPro" id="IPR019800">
    <property type="entry name" value="Glyco_hydro_3_AS"/>
</dbReference>
<reference evidence="7 8" key="1">
    <citation type="submission" date="2020-01" db="EMBL/GenBank/DDBJ databases">
        <authorList>
            <person name="Chen J."/>
            <person name="Zhu S."/>
            <person name="Yang J."/>
        </authorList>
    </citation>
    <scope>NUCLEOTIDE SEQUENCE [LARGE SCALE GENOMIC DNA]</scope>
    <source>
        <strain evidence="7 8">345S023</strain>
    </source>
</reference>
<gene>
    <name evidence="7" type="ORF">GTH32_17785</name>
</gene>
<keyword evidence="5" id="KW-0326">Glycosidase</keyword>
<dbReference type="SUPFAM" id="SSF51445">
    <property type="entry name" value="(Trans)glycosidases"/>
    <property type="match status" value="1"/>
</dbReference>
<evidence type="ECO:0000256" key="3">
    <source>
        <dbReference type="ARBA" id="ARBA00012663"/>
    </source>
</evidence>
<dbReference type="InterPro" id="IPR036881">
    <property type="entry name" value="Glyco_hydro_3_C_sf"/>
</dbReference>
<feature type="domain" description="Glycoside hydrolase family 3 N-terminal" evidence="6">
    <location>
        <begin position="52"/>
        <end position="379"/>
    </location>
</feature>
<organism evidence="7 8">
    <name type="scientific">Alteromonas profundi</name>
    <dbReference type="NCBI Taxonomy" id="2696062"/>
    <lineage>
        <taxon>Bacteria</taxon>
        <taxon>Pseudomonadati</taxon>
        <taxon>Pseudomonadota</taxon>
        <taxon>Gammaproteobacteria</taxon>
        <taxon>Alteromonadales</taxon>
        <taxon>Alteromonadaceae</taxon>
        <taxon>Alteromonas/Salinimonas group</taxon>
        <taxon>Alteromonas</taxon>
    </lineage>
</organism>
<dbReference type="Pfam" id="PF00933">
    <property type="entry name" value="Glyco_hydro_3"/>
    <property type="match status" value="1"/>
</dbReference>
<evidence type="ECO:0000256" key="1">
    <source>
        <dbReference type="ARBA" id="ARBA00001231"/>
    </source>
</evidence>
<dbReference type="GO" id="GO:0009254">
    <property type="term" value="P:peptidoglycan turnover"/>
    <property type="evidence" value="ECO:0007669"/>
    <property type="project" value="TreeGrafter"/>
</dbReference>
<comment type="caution">
    <text evidence="7">The sequence shown here is derived from an EMBL/GenBank/DDBJ whole genome shotgun (WGS) entry which is preliminary data.</text>
</comment>
<dbReference type="GO" id="GO:0005975">
    <property type="term" value="P:carbohydrate metabolic process"/>
    <property type="evidence" value="ECO:0007669"/>
    <property type="project" value="InterPro"/>
</dbReference>
<sequence length="613" mass="67229">MTLTGIANLAVAQPLTEQQVSRMVGQRIILDMRYFCEQVSKGQTCQTPVTELPEALKTLLVEHNIGGVILFSENIKSPLQLVELNFSLQSAMIEAGKPPLIIAVDQEGGRVARLPSEMLTSFAGNLAIGATFHRHGSAFAQNVSQGIARVLRPLGINTNFAPSVDINSEPRNPVINVRSFGENPEQVAALGEAFVAGLQHEGVISAIKHFPGHGDTHVDSHSGLPQVTHTAKQANRGDLLPFRQIINSATPAAMVMSAHIQYPSLDDSQITDVHGRSQTVPATLSRKILHTLLRDQMRYKGVVVTDALDMAGIAKFFSKEEATLRAFQAGADIALMPYTIRSSQDIAGFKQFFDNVVTRIKLGEVKADEMRLTAQRITQLKNTFSLREYYEKGLAWWQNEIQDRQFHARNQDIEKALSLAATTLLYGGEKLPVSDKKWLAVMPDSVRCYALNNAVAALTPDTELACIPLTVLPAKQTIKRLMAQANVLLVGDITPLHAVYEMANFDSPSDVKKRINQTARHGFIMSLMKTAKKQHKKVIFAPLRMPYIAQTFQPVSDIGIATFSYNVGYQPGMVDSVHSAAIDALVRTLIGTNVASGASPVKWQPPLHHKPET</sequence>
<keyword evidence="8" id="KW-1185">Reference proteome</keyword>
<name>A0A7X5LP73_9ALTE</name>
<dbReference type="EMBL" id="JAAAWN010000035">
    <property type="protein sequence ID" value="NDV93022.1"/>
    <property type="molecule type" value="Genomic_DNA"/>
</dbReference>
<evidence type="ECO:0000313" key="8">
    <source>
        <dbReference type="Proteomes" id="UP000470213"/>
    </source>
</evidence>
<comment type="catalytic activity">
    <reaction evidence="1">
        <text>Hydrolysis of terminal non-reducing N-acetyl-D-hexosamine residues in N-acetyl-beta-D-hexosaminides.</text>
        <dbReference type="EC" id="3.2.1.52"/>
    </reaction>
</comment>
<dbReference type="Gene3D" id="3.40.50.1700">
    <property type="entry name" value="Glycoside hydrolase family 3 C-terminal domain"/>
    <property type="match status" value="1"/>
</dbReference>
<dbReference type="InterPro" id="IPR050226">
    <property type="entry name" value="NagZ_Beta-hexosaminidase"/>
</dbReference>
<dbReference type="InterPro" id="IPR036962">
    <property type="entry name" value="Glyco_hydro_3_N_sf"/>
</dbReference>
<evidence type="ECO:0000259" key="6">
    <source>
        <dbReference type="Pfam" id="PF00933"/>
    </source>
</evidence>
<dbReference type="Gene3D" id="3.20.20.300">
    <property type="entry name" value="Glycoside hydrolase, family 3, N-terminal domain"/>
    <property type="match status" value="1"/>
</dbReference>
<dbReference type="InterPro" id="IPR017853">
    <property type="entry name" value="GH"/>
</dbReference>
<dbReference type="PANTHER" id="PTHR30480">
    <property type="entry name" value="BETA-HEXOSAMINIDASE-RELATED"/>
    <property type="match status" value="1"/>
</dbReference>
<evidence type="ECO:0000313" key="7">
    <source>
        <dbReference type="EMBL" id="NDV93022.1"/>
    </source>
</evidence>
<evidence type="ECO:0000256" key="2">
    <source>
        <dbReference type="ARBA" id="ARBA00005336"/>
    </source>
</evidence>
<protein>
    <recommendedName>
        <fullName evidence="3">beta-N-acetylhexosaminidase</fullName>
        <ecNumber evidence="3">3.2.1.52</ecNumber>
    </recommendedName>
</protein>
<keyword evidence="4" id="KW-0378">Hydrolase</keyword>
<evidence type="ECO:0000256" key="4">
    <source>
        <dbReference type="ARBA" id="ARBA00022801"/>
    </source>
</evidence>
<dbReference type="EC" id="3.2.1.52" evidence="3"/>
<evidence type="ECO:0000256" key="5">
    <source>
        <dbReference type="ARBA" id="ARBA00023295"/>
    </source>
</evidence>
<dbReference type="Proteomes" id="UP000470213">
    <property type="component" value="Unassembled WGS sequence"/>
</dbReference>
<dbReference type="PANTHER" id="PTHR30480:SF13">
    <property type="entry name" value="BETA-HEXOSAMINIDASE"/>
    <property type="match status" value="1"/>
</dbReference>
<dbReference type="InterPro" id="IPR001764">
    <property type="entry name" value="Glyco_hydro_3_N"/>
</dbReference>
<accession>A0A7X5LP73</accession>